<evidence type="ECO:0000256" key="2">
    <source>
        <dbReference type="SAM" id="Coils"/>
    </source>
</evidence>
<dbReference type="InterPro" id="IPR003423">
    <property type="entry name" value="OMP_efflux"/>
</dbReference>
<evidence type="ECO:0000256" key="1">
    <source>
        <dbReference type="ARBA" id="ARBA00007613"/>
    </source>
</evidence>
<dbReference type="PANTHER" id="PTHR30203">
    <property type="entry name" value="OUTER MEMBRANE CATION EFFLUX PROTEIN"/>
    <property type="match status" value="1"/>
</dbReference>
<dbReference type="InterPro" id="IPR010131">
    <property type="entry name" value="MdtP/NodT-like"/>
</dbReference>
<reference evidence="4" key="1">
    <citation type="journal article" date="2022" name="Microbiol. Resour. Announc.">
        <title>Genome Sequence of Cupriavidus campinensis Strain G5, a Member of a Bacterial Consortium Capable of Polyethylene Degradation.</title>
        <authorList>
            <person name="Schneider B."/>
            <person name="Pfeiffer F."/>
            <person name="Dyall-Smith M."/>
            <person name="Kunte H.J."/>
        </authorList>
    </citation>
    <scope>NUCLEOTIDE SEQUENCE</scope>
    <source>
        <strain evidence="4">G5</strain>
    </source>
</reference>
<accession>A0AAE9L247</accession>
<dbReference type="SUPFAM" id="SSF56954">
    <property type="entry name" value="Outer membrane efflux proteins (OEP)"/>
    <property type="match status" value="1"/>
</dbReference>
<organism evidence="4 5">
    <name type="scientific">Cupriavidus campinensis</name>
    <dbReference type="NCBI Taxonomy" id="151783"/>
    <lineage>
        <taxon>Bacteria</taxon>
        <taxon>Pseudomonadati</taxon>
        <taxon>Pseudomonadota</taxon>
        <taxon>Betaproteobacteria</taxon>
        <taxon>Burkholderiales</taxon>
        <taxon>Burkholderiaceae</taxon>
        <taxon>Cupriavidus</taxon>
    </lineage>
</organism>
<feature type="signal peptide" evidence="3">
    <location>
        <begin position="1"/>
        <end position="24"/>
    </location>
</feature>
<proteinExistence type="inferred from homology"/>
<evidence type="ECO:0000256" key="3">
    <source>
        <dbReference type="SAM" id="SignalP"/>
    </source>
</evidence>
<dbReference type="Proteomes" id="UP001056132">
    <property type="component" value="Chromosome 1"/>
</dbReference>
<keyword evidence="3" id="KW-0732">Signal</keyword>
<sequence length="418" mass="45002">MRRLNLPLWLAAAMLIPISIGAQSQPVPGIPAYGLREQPGPLTLEDALALAVASNFTLSAARKEVEATEGAIMQARTIPNPEVAALVEDTRKATRNTTGQVNIPIELGGKRSARITAAERGRDVAQADLSGIRADLRATVIASFFAVLVAQERVKLGLGSVDIAAKGAQAAARRVAAGKIAPVEETKASVEQANAELELAEARAELQSARQTLSALWGNAGPQFTEAQGDLDSLPSRPAPEVLRAELENSPLLLSSRLNLERRQAQVGVERSRQYPDITVSLGAKRDNEANRNMAVLGVAIPLPLFDRNQGNLYESIQRADKAQDEYLATQIRLTNDLQQASTQLSVSRDSAQALRSTILPAAEQAYAAATRGFEAGKFNFLDVLDAQRTLFQARIRYLGVLARTYQSATTIDRILGR</sequence>
<dbReference type="AlphaFoldDB" id="A0AAE9L247"/>
<dbReference type="RefSeq" id="WP_250024834.1">
    <property type="nucleotide sequence ID" value="NZ_CP097330.1"/>
</dbReference>
<dbReference type="EMBL" id="CP097330">
    <property type="protein sequence ID" value="URF03974.1"/>
    <property type="molecule type" value="Genomic_DNA"/>
</dbReference>
<dbReference type="PANTHER" id="PTHR30203:SF24">
    <property type="entry name" value="BLR4935 PROTEIN"/>
    <property type="match status" value="1"/>
</dbReference>
<evidence type="ECO:0000313" key="5">
    <source>
        <dbReference type="Proteomes" id="UP001056132"/>
    </source>
</evidence>
<feature type="coiled-coil region" evidence="2">
    <location>
        <begin position="183"/>
        <end position="212"/>
    </location>
</feature>
<dbReference type="GO" id="GO:0015562">
    <property type="term" value="F:efflux transmembrane transporter activity"/>
    <property type="evidence" value="ECO:0007669"/>
    <property type="project" value="InterPro"/>
</dbReference>
<dbReference type="Pfam" id="PF02321">
    <property type="entry name" value="OEP"/>
    <property type="match status" value="2"/>
</dbReference>
<feature type="chain" id="PRO_5042052000" evidence="3">
    <location>
        <begin position="25"/>
        <end position="418"/>
    </location>
</feature>
<dbReference type="Gene3D" id="1.20.1600.10">
    <property type="entry name" value="Outer membrane efflux proteins (OEP)"/>
    <property type="match status" value="1"/>
</dbReference>
<keyword evidence="2" id="KW-0175">Coiled coil</keyword>
<protein>
    <submittedName>
        <fullName evidence="4">TolC family protein</fullName>
    </submittedName>
</protein>
<evidence type="ECO:0000313" key="4">
    <source>
        <dbReference type="EMBL" id="URF03974.1"/>
    </source>
</evidence>
<dbReference type="KEGG" id="ccam:M5D45_16035"/>
<reference evidence="4" key="2">
    <citation type="submission" date="2022-05" db="EMBL/GenBank/DDBJ databases">
        <authorList>
            <person name="Kunte H.-J."/>
        </authorList>
    </citation>
    <scope>NUCLEOTIDE SEQUENCE</scope>
    <source>
        <strain evidence="4">G5</strain>
    </source>
</reference>
<comment type="similarity">
    <text evidence="1">Belongs to the outer membrane factor (OMF) (TC 1.B.17) family.</text>
</comment>
<gene>
    <name evidence="4" type="ORF">M5D45_16035</name>
</gene>
<name>A0AAE9L247_9BURK</name>